<evidence type="ECO:0000313" key="4">
    <source>
        <dbReference type="Proteomes" id="UP001596157"/>
    </source>
</evidence>
<accession>A0ABW0EMG6</accession>
<evidence type="ECO:0000256" key="1">
    <source>
        <dbReference type="SAM" id="MobiDB-lite"/>
    </source>
</evidence>
<sequence length="88" mass="8552">MAVGSRFAGAASLAGAVLAAMTLTGVAVFTVQAATCDDSGHYVRVDGQTTLVGGCLDPEDLPAAPATEPAEEPGAGAGSGVDGLHKRP</sequence>
<gene>
    <name evidence="3" type="ORF">ACFPM7_09055</name>
</gene>
<feature type="region of interest" description="Disordered" evidence="1">
    <location>
        <begin position="57"/>
        <end position="88"/>
    </location>
</feature>
<feature type="signal peptide" evidence="2">
    <location>
        <begin position="1"/>
        <end position="33"/>
    </location>
</feature>
<evidence type="ECO:0000256" key="2">
    <source>
        <dbReference type="SAM" id="SignalP"/>
    </source>
</evidence>
<dbReference type="EMBL" id="JBHSKF010000003">
    <property type="protein sequence ID" value="MFC5287194.1"/>
    <property type="molecule type" value="Genomic_DNA"/>
</dbReference>
<evidence type="ECO:0008006" key="5">
    <source>
        <dbReference type="Google" id="ProtNLM"/>
    </source>
</evidence>
<proteinExistence type="predicted"/>
<protein>
    <recommendedName>
        <fullName evidence="5">Secreted protein</fullName>
    </recommendedName>
</protein>
<reference evidence="4" key="1">
    <citation type="journal article" date="2019" name="Int. J. Syst. Evol. Microbiol.">
        <title>The Global Catalogue of Microorganisms (GCM) 10K type strain sequencing project: providing services to taxonomists for standard genome sequencing and annotation.</title>
        <authorList>
            <consortium name="The Broad Institute Genomics Platform"/>
            <consortium name="The Broad Institute Genome Sequencing Center for Infectious Disease"/>
            <person name="Wu L."/>
            <person name="Ma J."/>
        </authorList>
    </citation>
    <scope>NUCLEOTIDE SEQUENCE [LARGE SCALE GENOMIC DNA]</scope>
    <source>
        <strain evidence="4">CCUG 59778</strain>
    </source>
</reference>
<keyword evidence="2" id="KW-0732">Signal</keyword>
<keyword evidence="4" id="KW-1185">Reference proteome</keyword>
<evidence type="ECO:0000313" key="3">
    <source>
        <dbReference type="EMBL" id="MFC5287194.1"/>
    </source>
</evidence>
<dbReference type="Proteomes" id="UP001596157">
    <property type="component" value="Unassembled WGS sequence"/>
</dbReference>
<feature type="chain" id="PRO_5046360151" description="Secreted protein" evidence="2">
    <location>
        <begin position="34"/>
        <end position="88"/>
    </location>
</feature>
<organism evidence="3 4">
    <name type="scientific">Actinokineospora guangxiensis</name>
    <dbReference type="NCBI Taxonomy" id="1490288"/>
    <lineage>
        <taxon>Bacteria</taxon>
        <taxon>Bacillati</taxon>
        <taxon>Actinomycetota</taxon>
        <taxon>Actinomycetes</taxon>
        <taxon>Pseudonocardiales</taxon>
        <taxon>Pseudonocardiaceae</taxon>
        <taxon>Actinokineospora</taxon>
    </lineage>
</organism>
<comment type="caution">
    <text evidence="3">The sequence shown here is derived from an EMBL/GenBank/DDBJ whole genome shotgun (WGS) entry which is preliminary data.</text>
</comment>
<dbReference type="RefSeq" id="WP_378245888.1">
    <property type="nucleotide sequence ID" value="NZ_JBHSKF010000003.1"/>
</dbReference>
<name>A0ABW0EMG6_9PSEU</name>
<feature type="compositionally biased region" description="Low complexity" evidence="1">
    <location>
        <begin position="62"/>
        <end position="74"/>
    </location>
</feature>